<evidence type="ECO:0000259" key="7">
    <source>
        <dbReference type="SMART" id="SM00909"/>
    </source>
</evidence>
<keyword evidence="5 6" id="KW-0449">Lipoprotein</keyword>
<dbReference type="InterPro" id="IPR019606">
    <property type="entry name" value="GerMN"/>
</dbReference>
<gene>
    <name evidence="6 8" type="primary">lpqB</name>
    <name evidence="8" type="ORF">CMASS_02690</name>
</gene>
<keyword evidence="4 6" id="KW-0564">Palmitate</keyword>
<sequence length="579" mass="61932">MAHMKRTAREHARPAMACIAASCLVITGCSTLPRDASPQVIRTFDPSREDQPAVGPQPGQEPDLLLRDFFSASAVPAGDYQAPRQFLTQKAASQWTPQGPIIVVDSIDITTPPGERVQTDERSYQVRGSVIGTLQTGGSYVPERASYESTIEMQRENGEWRISDLPAGVVIERNELRNQYQPNSLYFMDKTGQALVSDRRWIYGGQDQLDTELITLLMQGPSEDLKPAASTAASEGAAFAGIEDGTYQFTGMSKMSEKDRLHFGAQLTWTLASAGIPAPYRVSVDGAPLAEGLEELQPDDFADLNPREPNDTIQPLFALHEGNLLKVGSDKAEPLPDGLGTGGDIQSADISSDGNVAAVRRAPKDKYQLSIGEIGGEQAKAMTAETISRPSFELSGQAAWVVVDGEKVVRVVRSSTTGEAAETRVDTSALDEAGIDGDISVLRLSPTSSRVAMLVDGNIYIGVVERRSSGELRIVNVREVAPEIGGAALTLDWQADGSLAIGTNTSETPVWRVEEDGSSASALASGNITAPVVTLAASASALYVTDQHAMLQLHKDADSSFWREVPGMQGVRSAPIVAH</sequence>
<dbReference type="InterPro" id="IPR023959">
    <property type="entry name" value="LpqB"/>
</dbReference>
<dbReference type="HAMAP" id="MF_01373">
    <property type="entry name" value="LpqB_lipoprot"/>
    <property type="match status" value="1"/>
</dbReference>
<keyword evidence="9" id="KW-1185">Reference proteome</keyword>
<dbReference type="Pfam" id="PF25976">
    <property type="entry name" value="LpqB_N"/>
    <property type="match status" value="1"/>
</dbReference>
<comment type="subcellular location">
    <subcellularLocation>
        <location evidence="6">Cell membrane</location>
        <topology evidence="6">Lipid-anchor</topology>
    </subcellularLocation>
</comment>
<evidence type="ECO:0000256" key="2">
    <source>
        <dbReference type="ARBA" id="ARBA00022729"/>
    </source>
</evidence>
<dbReference type="NCBIfam" id="NF010141">
    <property type="entry name" value="PRK13616.1"/>
    <property type="match status" value="1"/>
</dbReference>
<dbReference type="InterPro" id="IPR059026">
    <property type="entry name" value="LpqB_N"/>
</dbReference>
<reference evidence="8 9" key="1">
    <citation type="submission" date="2020-10" db="EMBL/GenBank/DDBJ databases">
        <title>Complete genome sequence of Corynebacterium massiliense DSM 45435, type strain of Corynebacterium massiliense.</title>
        <authorList>
            <person name="Busche T."/>
            <person name="Kalinowski J."/>
            <person name="Ruckert C."/>
        </authorList>
    </citation>
    <scope>NUCLEOTIDE SEQUENCE [LARGE SCALE GENOMIC DNA]</scope>
    <source>
        <strain evidence="8 9">DSM 45435</strain>
    </source>
</reference>
<dbReference type="Proteomes" id="UP001220064">
    <property type="component" value="Chromosome"/>
</dbReference>
<evidence type="ECO:0000256" key="4">
    <source>
        <dbReference type="ARBA" id="ARBA00023139"/>
    </source>
</evidence>
<dbReference type="SUPFAM" id="SSF82171">
    <property type="entry name" value="DPP6 N-terminal domain-like"/>
    <property type="match status" value="1"/>
</dbReference>
<dbReference type="Pfam" id="PF10646">
    <property type="entry name" value="Germane"/>
    <property type="match status" value="1"/>
</dbReference>
<evidence type="ECO:0000256" key="1">
    <source>
        <dbReference type="ARBA" id="ARBA00022475"/>
    </source>
</evidence>
<name>A0ABY7U925_9CORY</name>
<evidence type="ECO:0000256" key="3">
    <source>
        <dbReference type="ARBA" id="ARBA00023136"/>
    </source>
</evidence>
<dbReference type="Pfam" id="PF10647">
    <property type="entry name" value="Gmad1"/>
    <property type="match status" value="1"/>
</dbReference>
<dbReference type="InterPro" id="IPR018910">
    <property type="entry name" value="LpqB_C"/>
</dbReference>
<organism evidence="8 9">
    <name type="scientific">Corynebacterium massiliense DSM 45435</name>
    <dbReference type="NCBI Taxonomy" id="1121364"/>
    <lineage>
        <taxon>Bacteria</taxon>
        <taxon>Bacillati</taxon>
        <taxon>Actinomycetota</taxon>
        <taxon>Actinomycetes</taxon>
        <taxon>Mycobacteriales</taxon>
        <taxon>Corynebacteriaceae</taxon>
        <taxon>Corynebacterium</taxon>
    </lineage>
</organism>
<feature type="domain" description="GerMN" evidence="7">
    <location>
        <begin position="210"/>
        <end position="293"/>
    </location>
</feature>
<dbReference type="PROSITE" id="PS51257">
    <property type="entry name" value="PROKAR_LIPOPROTEIN"/>
    <property type="match status" value="1"/>
</dbReference>
<proteinExistence type="inferred from homology"/>
<evidence type="ECO:0000313" key="9">
    <source>
        <dbReference type="Proteomes" id="UP001220064"/>
    </source>
</evidence>
<keyword evidence="3 6" id="KW-0472">Membrane</keyword>
<keyword evidence="1 6" id="KW-1003">Cell membrane</keyword>
<protein>
    <recommendedName>
        <fullName evidence="6">Lipoprotein LpqB</fullName>
    </recommendedName>
</protein>
<evidence type="ECO:0000256" key="6">
    <source>
        <dbReference type="HAMAP-Rule" id="MF_01373"/>
    </source>
</evidence>
<evidence type="ECO:0000256" key="5">
    <source>
        <dbReference type="ARBA" id="ARBA00023288"/>
    </source>
</evidence>
<dbReference type="SMART" id="SM00909">
    <property type="entry name" value="Germane"/>
    <property type="match status" value="1"/>
</dbReference>
<dbReference type="EMBL" id="CP063189">
    <property type="protein sequence ID" value="WCZ31997.1"/>
    <property type="molecule type" value="Genomic_DNA"/>
</dbReference>
<comment type="similarity">
    <text evidence="6">Belongs to the LpqB lipoprotein family.</text>
</comment>
<keyword evidence="2 6" id="KW-0732">Signal</keyword>
<accession>A0ABY7U925</accession>
<evidence type="ECO:0000313" key="8">
    <source>
        <dbReference type="EMBL" id="WCZ31997.1"/>
    </source>
</evidence>